<dbReference type="EMBL" id="JAVRBK010000008">
    <property type="protein sequence ID" value="KAK5640058.1"/>
    <property type="molecule type" value="Genomic_DNA"/>
</dbReference>
<evidence type="ECO:0000313" key="3">
    <source>
        <dbReference type="Proteomes" id="UP001329430"/>
    </source>
</evidence>
<sequence length="109" mass="12554">MCQQYSLVAKQSEISSKTVPVVGGSRSSKNQIQGKNLQAKESNNEKDKYESVRKCIFQFYRDRGDLNVLNDQSNAEVKQFLKRLNKSNGEMWQTHTKKTSVVKLERIIN</sequence>
<dbReference type="AlphaFoldDB" id="A0AAN7ZIB1"/>
<evidence type="ECO:0000256" key="1">
    <source>
        <dbReference type="SAM" id="MobiDB-lite"/>
    </source>
</evidence>
<comment type="caution">
    <text evidence="2">The sequence shown here is derived from an EMBL/GenBank/DDBJ whole genome shotgun (WGS) entry which is preliminary data.</text>
</comment>
<protein>
    <submittedName>
        <fullName evidence="2">Uncharacterized protein</fullName>
    </submittedName>
</protein>
<reference evidence="2 3" key="1">
    <citation type="journal article" date="2024" name="Insects">
        <title>An Improved Chromosome-Level Genome Assembly of the Firefly Pyrocoelia pectoralis.</title>
        <authorList>
            <person name="Fu X."/>
            <person name="Meyer-Rochow V.B."/>
            <person name="Ballantyne L."/>
            <person name="Zhu X."/>
        </authorList>
    </citation>
    <scope>NUCLEOTIDE SEQUENCE [LARGE SCALE GENOMIC DNA]</scope>
    <source>
        <strain evidence="2">XCY_ONT2</strain>
    </source>
</reference>
<feature type="compositionally biased region" description="Polar residues" evidence="1">
    <location>
        <begin position="25"/>
        <end position="41"/>
    </location>
</feature>
<dbReference type="Proteomes" id="UP001329430">
    <property type="component" value="Chromosome 8"/>
</dbReference>
<organism evidence="2 3">
    <name type="scientific">Pyrocoelia pectoralis</name>
    <dbReference type="NCBI Taxonomy" id="417401"/>
    <lineage>
        <taxon>Eukaryota</taxon>
        <taxon>Metazoa</taxon>
        <taxon>Ecdysozoa</taxon>
        <taxon>Arthropoda</taxon>
        <taxon>Hexapoda</taxon>
        <taxon>Insecta</taxon>
        <taxon>Pterygota</taxon>
        <taxon>Neoptera</taxon>
        <taxon>Endopterygota</taxon>
        <taxon>Coleoptera</taxon>
        <taxon>Polyphaga</taxon>
        <taxon>Elateriformia</taxon>
        <taxon>Elateroidea</taxon>
        <taxon>Lampyridae</taxon>
        <taxon>Lampyrinae</taxon>
        <taxon>Pyrocoelia</taxon>
    </lineage>
</organism>
<keyword evidence="3" id="KW-1185">Reference proteome</keyword>
<accession>A0AAN7ZIB1</accession>
<gene>
    <name evidence="2" type="ORF">RI129_010869</name>
</gene>
<name>A0AAN7ZIB1_9COLE</name>
<evidence type="ECO:0000313" key="2">
    <source>
        <dbReference type="EMBL" id="KAK5640058.1"/>
    </source>
</evidence>
<proteinExistence type="predicted"/>
<feature type="region of interest" description="Disordered" evidence="1">
    <location>
        <begin position="18"/>
        <end position="45"/>
    </location>
</feature>